<protein>
    <submittedName>
        <fullName evidence="2">Uncharacterized protein</fullName>
    </submittedName>
</protein>
<feature type="region of interest" description="Disordered" evidence="1">
    <location>
        <begin position="66"/>
        <end position="87"/>
    </location>
</feature>
<reference evidence="2" key="2">
    <citation type="submission" date="2020-09" db="EMBL/GenBank/DDBJ databases">
        <authorList>
            <person name="Sun Q."/>
            <person name="Zhou Y."/>
        </authorList>
    </citation>
    <scope>NUCLEOTIDE SEQUENCE</scope>
    <source>
        <strain evidence="2">CGMCC 1.15367</strain>
    </source>
</reference>
<dbReference type="EMBL" id="BMIQ01000003">
    <property type="protein sequence ID" value="GGE04565.1"/>
    <property type="molecule type" value="Genomic_DNA"/>
</dbReference>
<proteinExistence type="predicted"/>
<sequence length="87" mass="9861">MVERNAGERKSFMHSNSHLRDLAERHFRPQPDTTGEGLAALLVSAEAKANDEKTARLKALRMERDGVVRPERAKPMRPSAATRLIRR</sequence>
<dbReference type="AlphaFoldDB" id="A0A917E6K9"/>
<organism evidence="2 3">
    <name type="scientific">Aureimonas endophytica</name>
    <dbReference type="NCBI Taxonomy" id="2027858"/>
    <lineage>
        <taxon>Bacteria</taxon>
        <taxon>Pseudomonadati</taxon>
        <taxon>Pseudomonadota</taxon>
        <taxon>Alphaproteobacteria</taxon>
        <taxon>Hyphomicrobiales</taxon>
        <taxon>Aurantimonadaceae</taxon>
        <taxon>Aureimonas</taxon>
    </lineage>
</organism>
<reference evidence="2" key="1">
    <citation type="journal article" date="2014" name="Int. J. Syst. Evol. Microbiol.">
        <title>Complete genome sequence of Corynebacterium casei LMG S-19264T (=DSM 44701T), isolated from a smear-ripened cheese.</title>
        <authorList>
            <consortium name="US DOE Joint Genome Institute (JGI-PGF)"/>
            <person name="Walter F."/>
            <person name="Albersmeier A."/>
            <person name="Kalinowski J."/>
            <person name="Ruckert C."/>
        </authorList>
    </citation>
    <scope>NUCLEOTIDE SEQUENCE</scope>
    <source>
        <strain evidence="2">CGMCC 1.15367</strain>
    </source>
</reference>
<keyword evidence="3" id="KW-1185">Reference proteome</keyword>
<evidence type="ECO:0000256" key="1">
    <source>
        <dbReference type="SAM" id="MobiDB-lite"/>
    </source>
</evidence>
<evidence type="ECO:0000313" key="2">
    <source>
        <dbReference type="EMBL" id="GGE04565.1"/>
    </source>
</evidence>
<name>A0A917E6K9_9HYPH</name>
<gene>
    <name evidence="2" type="ORF">GCM10011390_24420</name>
</gene>
<dbReference type="Proteomes" id="UP000644699">
    <property type="component" value="Unassembled WGS sequence"/>
</dbReference>
<evidence type="ECO:0000313" key="3">
    <source>
        <dbReference type="Proteomes" id="UP000644699"/>
    </source>
</evidence>
<comment type="caution">
    <text evidence="2">The sequence shown here is derived from an EMBL/GenBank/DDBJ whole genome shotgun (WGS) entry which is preliminary data.</text>
</comment>
<accession>A0A917E6K9</accession>